<dbReference type="AlphaFoldDB" id="F4XY96"/>
<dbReference type="Proteomes" id="UP000003959">
    <property type="component" value="Unassembled WGS sequence"/>
</dbReference>
<reference evidence="4" key="1">
    <citation type="journal article" date="2011" name="Proc. Natl. Acad. Sci. U.S.A.">
        <title>Genomic insights into the physiology and ecology of the marine filamentous cyanobacterium Lyngbya majuscula.</title>
        <authorList>
            <person name="Jones A.C."/>
            <person name="Monroe E.A."/>
            <person name="Podell S."/>
            <person name="Hess W.R."/>
            <person name="Klages S."/>
            <person name="Esquenazi E."/>
            <person name="Niessen S."/>
            <person name="Hoover H."/>
            <person name="Rothmann M."/>
            <person name="Lasken R.S."/>
            <person name="Yates J.R.III."/>
            <person name="Reinhardt R."/>
            <person name="Kube M."/>
            <person name="Burkart M.D."/>
            <person name="Allen E.E."/>
            <person name="Dorrestein P.C."/>
            <person name="Gerwick W.H."/>
            <person name="Gerwick L."/>
        </authorList>
    </citation>
    <scope>NUCLEOTIDE SEQUENCE [LARGE SCALE GENOMIC DNA]</scope>
    <source>
        <strain evidence="4">3L</strain>
    </source>
</reference>
<organism evidence="3 4">
    <name type="scientific">Moorena producens 3L</name>
    <dbReference type="NCBI Taxonomy" id="489825"/>
    <lineage>
        <taxon>Bacteria</taxon>
        <taxon>Bacillati</taxon>
        <taxon>Cyanobacteriota</taxon>
        <taxon>Cyanophyceae</taxon>
        <taxon>Coleofasciculales</taxon>
        <taxon>Coleofasciculaceae</taxon>
        <taxon>Moorena</taxon>
    </lineage>
</organism>
<dbReference type="Pfam" id="PF13439">
    <property type="entry name" value="Glyco_transf_4"/>
    <property type="match status" value="1"/>
</dbReference>
<dbReference type="OrthoDB" id="433681at2"/>
<accession>F4XY96</accession>
<keyword evidence="3" id="KW-0808">Transferase</keyword>
<protein>
    <submittedName>
        <fullName evidence="3">Glycosyltransferase</fullName>
    </submittedName>
</protein>
<dbReference type="InterPro" id="IPR050194">
    <property type="entry name" value="Glycosyltransferase_grp1"/>
</dbReference>
<dbReference type="RefSeq" id="WP_009149870.1">
    <property type="nucleotide sequence ID" value="NZ_GL890953.1"/>
</dbReference>
<dbReference type="Gene3D" id="3.40.50.2000">
    <property type="entry name" value="Glycogen Phosphorylase B"/>
    <property type="match status" value="2"/>
</dbReference>
<dbReference type="PANTHER" id="PTHR45947:SF3">
    <property type="entry name" value="SULFOQUINOVOSYL TRANSFERASE SQD2"/>
    <property type="match status" value="1"/>
</dbReference>
<dbReference type="PANTHER" id="PTHR45947">
    <property type="entry name" value="SULFOQUINOVOSYL TRANSFERASE SQD2"/>
    <property type="match status" value="1"/>
</dbReference>
<proteinExistence type="predicted"/>
<dbReference type="SUPFAM" id="SSF53756">
    <property type="entry name" value="UDP-Glycosyltransferase/glycogen phosphorylase"/>
    <property type="match status" value="1"/>
</dbReference>
<feature type="domain" description="Glycosyl transferase family 1" evidence="1">
    <location>
        <begin position="202"/>
        <end position="362"/>
    </location>
</feature>
<dbReference type="GO" id="GO:0016757">
    <property type="term" value="F:glycosyltransferase activity"/>
    <property type="evidence" value="ECO:0007669"/>
    <property type="project" value="InterPro"/>
</dbReference>
<feature type="domain" description="Glycosyltransferase subfamily 4-like N-terminal" evidence="2">
    <location>
        <begin position="14"/>
        <end position="184"/>
    </location>
</feature>
<evidence type="ECO:0000259" key="1">
    <source>
        <dbReference type="Pfam" id="PF00534"/>
    </source>
</evidence>
<gene>
    <name evidence="3" type="ORF">LYNGBM3L_50520</name>
</gene>
<dbReference type="InterPro" id="IPR028098">
    <property type="entry name" value="Glyco_trans_4-like_N"/>
</dbReference>
<name>F4XY96_9CYAN</name>
<evidence type="ECO:0000259" key="2">
    <source>
        <dbReference type="Pfam" id="PF13439"/>
    </source>
</evidence>
<evidence type="ECO:0000313" key="4">
    <source>
        <dbReference type="Proteomes" id="UP000003959"/>
    </source>
</evidence>
<dbReference type="eggNOG" id="COG0438">
    <property type="taxonomic scope" value="Bacteria"/>
</dbReference>
<dbReference type="Pfam" id="PF00534">
    <property type="entry name" value="Glycos_transf_1"/>
    <property type="match status" value="1"/>
</dbReference>
<evidence type="ECO:0000313" key="3">
    <source>
        <dbReference type="EMBL" id="EGJ30493.1"/>
    </source>
</evidence>
<keyword evidence="4" id="KW-1185">Reference proteome</keyword>
<dbReference type="InterPro" id="IPR001296">
    <property type="entry name" value="Glyco_trans_1"/>
</dbReference>
<dbReference type="HOGENOM" id="CLU_009583_2_1_3"/>
<sequence length="390" mass="42814">MKLLIVIPALGAVYGGTSKCVVELAQALGNLGITVDLVATNANGSEVIEAPVKTWLAKTNYRLQFFPYKGIGDYKFSFSLSKWLFQHIGDYDLVQTNAIFSVPNLAAYWACQWYNIPYVIIPHGMLDPWALSYKALKKRIYYTLLEKPALQNASALQMLASTEAEQIKPLNLKTPITIAPNGIHRQDFEQLPNPELFYQQFPATRNKTLIIFLGRIDPKKGLDLLATAFGKIHSKFSDTHLILAGPDNIGFLPTAKDYFANAGCLDAVTFTGMLTGSLKYAALAAASIYVAPSYSEGFSMSVLEGMASGLPCVITTGCNFPEAAAANVAHVVDIDAEAIANALTQCLQFPQQAKEMGTRARQLIFEQYTWDSIAKKLIQVYTAIIHNQPI</sequence>
<dbReference type="EMBL" id="GL890953">
    <property type="protein sequence ID" value="EGJ30493.1"/>
    <property type="molecule type" value="Genomic_DNA"/>
</dbReference>